<dbReference type="Pfam" id="PF00723">
    <property type="entry name" value="Glyco_hydro_15"/>
    <property type="match status" value="2"/>
</dbReference>
<dbReference type="SUPFAM" id="SSF74650">
    <property type="entry name" value="Galactose mutarotase-like"/>
    <property type="match status" value="2"/>
</dbReference>
<feature type="compositionally biased region" description="Gly residues" evidence="2">
    <location>
        <begin position="212"/>
        <end position="222"/>
    </location>
</feature>
<accession>A0A1G9TD39</accession>
<dbReference type="STRING" id="660521.SAMN04487949_1722"/>
<evidence type="ECO:0000256" key="2">
    <source>
        <dbReference type="SAM" id="MobiDB-lite"/>
    </source>
</evidence>
<name>A0A1G9TD39_9EURY</name>
<dbReference type="Gene3D" id="2.70.98.10">
    <property type="match status" value="1"/>
</dbReference>
<dbReference type="InterPro" id="IPR006311">
    <property type="entry name" value="TAT_signal"/>
</dbReference>
<feature type="domain" description="GH15-like" evidence="3">
    <location>
        <begin position="450"/>
        <end position="774"/>
    </location>
</feature>
<evidence type="ECO:0000313" key="7">
    <source>
        <dbReference type="Proteomes" id="UP000199451"/>
    </source>
</evidence>
<dbReference type="InterPro" id="IPR015220">
    <property type="entry name" value="Glucodextranase_N"/>
</dbReference>
<dbReference type="AlphaFoldDB" id="A0A1G9TD39"/>
<dbReference type="Gene3D" id="2.60.40.10">
    <property type="entry name" value="Immunoglobulins"/>
    <property type="match status" value="1"/>
</dbReference>
<dbReference type="InterPro" id="IPR011613">
    <property type="entry name" value="GH15-like"/>
</dbReference>
<evidence type="ECO:0000256" key="1">
    <source>
        <dbReference type="ARBA" id="ARBA00006188"/>
    </source>
</evidence>
<dbReference type="CDD" id="cd09626">
    <property type="entry name" value="DOMON_glucodextranase_like"/>
    <property type="match status" value="1"/>
</dbReference>
<protein>
    <submittedName>
        <fullName evidence="6">Glucan 1,4-alpha-glucosidase</fullName>
    </submittedName>
</protein>
<feature type="region of interest" description="Disordered" evidence="2">
    <location>
        <begin position="185"/>
        <end position="231"/>
    </location>
</feature>
<dbReference type="InterPro" id="IPR008928">
    <property type="entry name" value="6-hairpin_glycosidase_sf"/>
</dbReference>
<dbReference type="Proteomes" id="UP000199451">
    <property type="component" value="Unassembled WGS sequence"/>
</dbReference>
<proteinExistence type="inferred from homology"/>
<dbReference type="InterPro" id="IPR011013">
    <property type="entry name" value="Gal_mutarotase_sf_dom"/>
</dbReference>
<feature type="domain" description="Glucodextranase N-terminal" evidence="4">
    <location>
        <begin position="34"/>
        <end position="351"/>
    </location>
</feature>
<dbReference type="GO" id="GO:0005975">
    <property type="term" value="P:carbohydrate metabolic process"/>
    <property type="evidence" value="ECO:0007669"/>
    <property type="project" value="InterPro"/>
</dbReference>
<evidence type="ECO:0000313" key="6">
    <source>
        <dbReference type="EMBL" id="SDM45587.1"/>
    </source>
</evidence>
<dbReference type="InterPro" id="IPR013783">
    <property type="entry name" value="Ig-like_fold"/>
</dbReference>
<keyword evidence="7" id="KW-1185">Reference proteome</keyword>
<dbReference type="PANTHER" id="PTHR31616:SF0">
    <property type="entry name" value="GLUCAN 1,4-ALPHA-GLUCOSIDASE"/>
    <property type="match status" value="1"/>
</dbReference>
<dbReference type="Pfam" id="PF09137">
    <property type="entry name" value="Glucodextran_N"/>
    <property type="match status" value="1"/>
</dbReference>
<dbReference type="Gene3D" id="1.50.10.10">
    <property type="match status" value="1"/>
</dbReference>
<feature type="domain" description="GH15-like" evidence="3">
    <location>
        <begin position="373"/>
        <end position="447"/>
    </location>
</feature>
<dbReference type="GO" id="GO:0030246">
    <property type="term" value="F:carbohydrate binding"/>
    <property type="evidence" value="ECO:0007669"/>
    <property type="project" value="InterPro"/>
</dbReference>
<comment type="similarity">
    <text evidence="1">Belongs to the glycosyl hydrolase 15 family.</text>
</comment>
<dbReference type="Gene3D" id="2.60.40.1190">
    <property type="match status" value="1"/>
</dbReference>
<dbReference type="PROSITE" id="PS51318">
    <property type="entry name" value="TAT"/>
    <property type="match status" value="1"/>
</dbReference>
<feature type="domain" description="Glucodextranase-like C-terminal" evidence="5">
    <location>
        <begin position="892"/>
        <end position="1112"/>
    </location>
</feature>
<sequence>MAMRRRDFLRGLAASGALSLGGTALTTAAPAPAGGIDATWTTGEQYGIGTVADHGTDDPSRVWFALTEGALTGVRFPRVDFLNVRTLDLVVTDTDSEYAARTHNVSRTDDDTSTVERRVEPTAEDALLFRHVVSETGGGRDWTLTVEYATDSEHDALLADVSFEARDGANYDVYAVLDPSLSNSGKADVARVSGASDPGQAASDGKKQGTAKGNGKGKGQDGGPVLTARDTGANDDAAAFRDADGEAYNVAAAFVADRGFDWATVDVVGGDSLSPLLTTGDASTTYENAEGNVALVGRLGSGVTSLSDTLSLGFAEEADESAATTEATGALDKGGFARTRATYRQSWRDYLAELDVPDAVGDDDLRWQYDVAAMALKAADSKQYPGAGLASLSVPWGNGTKANDPADYGYNFVWSRDLYNAFTALLAAGDVHSATEAVAYIYEYQQDDAGFIPQNTFIDGRTRWGGEQMDNISFPQIMAYQLAERHGVDLGDAGYDYTNVKRSADYVATNGPETAQERWEEEGGYSPSTTAAEIAGLVCAASLAVDEGDDDARADALVYLGLADHWQANTANWMATTTGSKSADPYYVRITDDRDPDDGATLDINNGGPSLDEREVVDAGFLELVRLGVKPWDDSVVRNSLEVVDDTIRVDTPNGPAFYRYNGDGYGEQGQDPNDSLPPGAPWGLNGDYGGKGRLWPIFTGERAEYELLADTDSGATAPDTMLRAMADFANSGGMIPEQVWDRPEETEFGWEFGEGTGSATPLSWSMAQYVRLAHGIDAGEPVETPAVVRDRYVDGEPAEGPELTVEFPDDSVVGSVQPVSGTTDATDVVVFSESERVHVEPTDGTFSTEIDLGDGESLVKVVAADAADSLAETGTTLAEKTVTVFDLGEQVAAFDDPAGDDAGPGSYTYPTADVFKPGVFDLDALEVYETDDRYQFLYRFVGPVANPWGGSGGFSVQHLQLYIRDPAASGGTTEAREGVNATFESAYHRRVAADGFTNEFAPRVEAADGSVVTEDVELTAYQSIDAIKVGIPKSSLSGLGSLDSLAFVPLVLGQDGFSPGRIRPVQASNGAYVFGGGRDDSANPNVIDLATPEGVTNADALAYSAEQQATVPYLTL</sequence>
<gene>
    <name evidence="6" type="ORF">SAMN04487949_1722</name>
</gene>
<dbReference type="EMBL" id="FNHL01000002">
    <property type="protein sequence ID" value="SDM45587.1"/>
    <property type="molecule type" value="Genomic_DNA"/>
</dbReference>
<dbReference type="InterPro" id="IPR012341">
    <property type="entry name" value="6hp_glycosidase-like_sf"/>
</dbReference>
<dbReference type="SUPFAM" id="SSF49344">
    <property type="entry name" value="CBD9-like"/>
    <property type="match status" value="1"/>
</dbReference>
<evidence type="ECO:0000259" key="3">
    <source>
        <dbReference type="Pfam" id="PF00723"/>
    </source>
</evidence>
<dbReference type="InterPro" id="IPR014718">
    <property type="entry name" value="GH-type_carb-bd"/>
</dbReference>
<organism evidence="6 7">
    <name type="scientific">Halogranum gelatinilyticum</name>
    <dbReference type="NCBI Taxonomy" id="660521"/>
    <lineage>
        <taxon>Archaea</taxon>
        <taxon>Methanobacteriati</taxon>
        <taxon>Methanobacteriota</taxon>
        <taxon>Stenosarchaea group</taxon>
        <taxon>Halobacteria</taxon>
        <taxon>Halobacteriales</taxon>
        <taxon>Haloferacaceae</taxon>
    </lineage>
</organism>
<dbReference type="SUPFAM" id="SSF48208">
    <property type="entry name" value="Six-hairpin glycosidases"/>
    <property type="match status" value="1"/>
</dbReference>
<evidence type="ECO:0000259" key="4">
    <source>
        <dbReference type="Pfam" id="PF09137"/>
    </source>
</evidence>
<dbReference type="InterPro" id="IPR019248">
    <property type="entry name" value="Glucodextran_C"/>
</dbReference>
<evidence type="ECO:0000259" key="5">
    <source>
        <dbReference type="Pfam" id="PF09985"/>
    </source>
</evidence>
<reference evidence="7" key="1">
    <citation type="submission" date="2016-10" db="EMBL/GenBank/DDBJ databases">
        <authorList>
            <person name="Varghese N."/>
            <person name="Submissions S."/>
        </authorList>
    </citation>
    <scope>NUCLEOTIDE SEQUENCE [LARGE SCALE GENOMIC DNA]</scope>
    <source>
        <strain evidence="7">CGMCC 1.10119</strain>
    </source>
</reference>
<dbReference type="GO" id="GO:0004553">
    <property type="term" value="F:hydrolase activity, hydrolyzing O-glycosyl compounds"/>
    <property type="evidence" value="ECO:0007669"/>
    <property type="project" value="UniProtKB-ARBA"/>
</dbReference>
<dbReference type="PANTHER" id="PTHR31616">
    <property type="entry name" value="TREHALASE"/>
    <property type="match status" value="1"/>
</dbReference>
<dbReference type="Pfam" id="PF09985">
    <property type="entry name" value="Glucodextran_C"/>
    <property type="match status" value="1"/>
</dbReference>